<evidence type="ECO:0000259" key="1">
    <source>
        <dbReference type="Pfam" id="PF14491"/>
    </source>
</evidence>
<keyword evidence="3" id="KW-1185">Reference proteome</keyword>
<dbReference type="InterPro" id="IPR029492">
    <property type="entry name" value="DUF4435"/>
</dbReference>
<dbReference type="RefSeq" id="WP_106192177.1">
    <property type="nucleotide sequence ID" value="NZ_PVTO01000007.1"/>
</dbReference>
<sequence length="633" mass="73685">MENRKNQLLEILKEINLEIVSIEEPELKHERIVVQLKDLITDVNEKLINLISIKDMSNDQLLHLVSEVNKNYYSQIKNLISRYHSNPLEKYNSLIEVVQSLTNEIKRIDYLSLVGKNNVTLVGGNGVGKSSFASYMKESLSSNIVVIPAQKFLFYDKMIGSLHLTDKKLINNIQKQNLIGRGKFENNSKNDYVVQSFMADLSKIFSKLVTVVTNTQIEQEHVLVTTNSIENDSKDKTILYRLNYLWKSLIPDIVFEVDTTNRVLVPIKNGQRYSLNAMSDGEKAMLYYICQVFLAEENSFIVVDEPETFMNVSNFNRLWDTLESYRTDCKFIYISHVIDFIVTRSNADLLWCKSYDHPNDWEIENLELEEDLSNSFPKELLSEIIGVRKPILFCEGKKGSLDYLVYSKIFQEEIVVCPVEGHNQVIQYTRAYNNSPILNNNKAFGIIDADLMSQKQIDEYKEEGIFTLSFNEIEMIFFTDEIMKNMLENYFPSNEVEEKIEIFKNEFLSLVNSEKESIVQQKLKKYLDARLSKYRINKLQPSNEMLIEVKSWLDSIEIETIEQSFLTELECIIREADYDALLKVSPQKKSVSKGLANRLLDNNYEEKAKNRLKLDEELSKEIRNVYFSHIMFS</sequence>
<comment type="caution">
    <text evidence="2">The sequence shown here is derived from an EMBL/GenBank/DDBJ whole genome shotgun (WGS) entry which is preliminary data.</text>
</comment>
<dbReference type="AlphaFoldDB" id="A0A2T0W8C2"/>
<name>A0A2T0W8C2_9LACT</name>
<dbReference type="EMBL" id="PVTO01000007">
    <property type="protein sequence ID" value="PRY82929.1"/>
    <property type="molecule type" value="Genomic_DNA"/>
</dbReference>
<reference evidence="2 3" key="1">
    <citation type="submission" date="2018-03" db="EMBL/GenBank/DDBJ databases">
        <title>Genomic Encyclopedia of Archaeal and Bacterial Type Strains, Phase II (KMG-II): from individual species to whole genera.</title>
        <authorList>
            <person name="Goeker M."/>
        </authorList>
    </citation>
    <scope>NUCLEOTIDE SEQUENCE [LARGE SCALE GENOMIC DNA]</scope>
    <source>
        <strain evidence="2 3">DSM 13175</strain>
    </source>
</reference>
<dbReference type="OrthoDB" id="308933at2"/>
<proteinExistence type="predicted"/>
<dbReference type="Pfam" id="PF14491">
    <property type="entry name" value="DUF4435"/>
    <property type="match status" value="1"/>
</dbReference>
<dbReference type="SUPFAM" id="SSF52540">
    <property type="entry name" value="P-loop containing nucleoside triphosphate hydrolases"/>
    <property type="match status" value="1"/>
</dbReference>
<evidence type="ECO:0000313" key="2">
    <source>
        <dbReference type="EMBL" id="PRY82929.1"/>
    </source>
</evidence>
<organism evidence="2 3">
    <name type="scientific">Alkalibacterium olivapovliticus</name>
    <dbReference type="NCBI Taxonomy" id="99907"/>
    <lineage>
        <taxon>Bacteria</taxon>
        <taxon>Bacillati</taxon>
        <taxon>Bacillota</taxon>
        <taxon>Bacilli</taxon>
        <taxon>Lactobacillales</taxon>
        <taxon>Carnobacteriaceae</taxon>
        <taxon>Alkalibacterium</taxon>
    </lineage>
</organism>
<gene>
    <name evidence="2" type="ORF">CLV38_1072</name>
</gene>
<dbReference type="InterPro" id="IPR027417">
    <property type="entry name" value="P-loop_NTPase"/>
</dbReference>
<evidence type="ECO:0000313" key="3">
    <source>
        <dbReference type="Proteomes" id="UP000238205"/>
    </source>
</evidence>
<feature type="domain" description="DUF4435" evidence="1">
    <location>
        <begin position="388"/>
        <end position="590"/>
    </location>
</feature>
<dbReference type="Proteomes" id="UP000238205">
    <property type="component" value="Unassembled WGS sequence"/>
</dbReference>
<accession>A0A2T0W8C2</accession>
<dbReference type="Gene3D" id="3.40.50.300">
    <property type="entry name" value="P-loop containing nucleotide triphosphate hydrolases"/>
    <property type="match status" value="1"/>
</dbReference>
<protein>
    <submittedName>
        <fullName evidence="2">Putative AbiEii toxin of type IV toxin-antitoxin system</fullName>
    </submittedName>
</protein>